<dbReference type="GO" id="GO:0019210">
    <property type="term" value="F:kinase inhibitor activity"/>
    <property type="evidence" value="ECO:0007669"/>
    <property type="project" value="InterPro"/>
</dbReference>
<dbReference type="InterPro" id="IPR039620">
    <property type="entry name" value="BKI1/MAKR1/3/4"/>
</dbReference>
<feature type="compositionally biased region" description="Basic and acidic residues" evidence="1">
    <location>
        <begin position="8"/>
        <end position="21"/>
    </location>
</feature>
<organism evidence="2 3">
    <name type="scientific">Kingdonia uniflora</name>
    <dbReference type="NCBI Taxonomy" id="39325"/>
    <lineage>
        <taxon>Eukaryota</taxon>
        <taxon>Viridiplantae</taxon>
        <taxon>Streptophyta</taxon>
        <taxon>Embryophyta</taxon>
        <taxon>Tracheophyta</taxon>
        <taxon>Spermatophyta</taxon>
        <taxon>Magnoliopsida</taxon>
        <taxon>Ranunculales</taxon>
        <taxon>Circaeasteraceae</taxon>
        <taxon>Kingdonia</taxon>
    </lineage>
</organism>
<evidence type="ECO:0000313" key="3">
    <source>
        <dbReference type="Proteomes" id="UP000541444"/>
    </source>
</evidence>
<evidence type="ECO:0000256" key="1">
    <source>
        <dbReference type="SAM" id="MobiDB-lite"/>
    </source>
</evidence>
<keyword evidence="3" id="KW-1185">Reference proteome</keyword>
<feature type="region of interest" description="Disordered" evidence="1">
    <location>
        <begin position="1"/>
        <end position="50"/>
    </location>
</feature>
<protein>
    <recommendedName>
        <fullName evidence="4">BRI1 kinase inhibitor 1</fullName>
    </recommendedName>
</protein>
<dbReference type="GO" id="GO:0005886">
    <property type="term" value="C:plasma membrane"/>
    <property type="evidence" value="ECO:0007669"/>
    <property type="project" value="InterPro"/>
</dbReference>
<feature type="compositionally biased region" description="Low complexity" evidence="1">
    <location>
        <begin position="22"/>
        <end position="38"/>
    </location>
</feature>
<proteinExistence type="predicted"/>
<name>A0A7J7M292_9MAGN</name>
<comment type="caution">
    <text evidence="2">The sequence shown here is derived from an EMBL/GenBank/DDBJ whole genome shotgun (WGS) entry which is preliminary data.</text>
</comment>
<dbReference type="Proteomes" id="UP000541444">
    <property type="component" value="Unassembled WGS sequence"/>
</dbReference>
<dbReference type="OrthoDB" id="1709800at2759"/>
<dbReference type="EMBL" id="JACGCM010001817">
    <property type="protein sequence ID" value="KAF6148986.1"/>
    <property type="molecule type" value="Genomic_DNA"/>
</dbReference>
<evidence type="ECO:0008006" key="4">
    <source>
        <dbReference type="Google" id="ProtNLM"/>
    </source>
</evidence>
<reference evidence="2 3" key="1">
    <citation type="journal article" date="2020" name="IScience">
        <title>Genome Sequencing of the Endangered Kingdonia uniflora (Circaeasteraceae, Ranunculales) Reveals Potential Mechanisms of Evolutionary Specialization.</title>
        <authorList>
            <person name="Sun Y."/>
            <person name="Deng T."/>
            <person name="Zhang A."/>
            <person name="Moore M.J."/>
            <person name="Landis J.B."/>
            <person name="Lin N."/>
            <person name="Zhang H."/>
            <person name="Zhang X."/>
            <person name="Huang J."/>
            <person name="Zhang X."/>
            <person name="Sun H."/>
            <person name="Wang H."/>
        </authorList>
    </citation>
    <scope>NUCLEOTIDE SEQUENCE [LARGE SCALE GENOMIC DNA]</scope>
    <source>
        <strain evidence="2">TB1705</strain>
        <tissue evidence="2">Leaf</tissue>
    </source>
</reference>
<accession>A0A7J7M292</accession>
<dbReference type="AlphaFoldDB" id="A0A7J7M292"/>
<dbReference type="PANTHER" id="PTHR33312:SF19">
    <property type="entry name" value="BRI1 KINASE INHIBITOR 1"/>
    <property type="match status" value="1"/>
</dbReference>
<evidence type="ECO:0000313" key="2">
    <source>
        <dbReference type="EMBL" id="KAF6148986.1"/>
    </source>
</evidence>
<sequence>MNIQQVHNKGEKGRGGEEKAKQSQSTNQNSSSIVTSSSPPSPSTSPSHEFSFTISLHPSSSVLPSKTKSSPASFAIDLSPADEIFFHGHLLPLTLLSHLPISPRASTNSSDNITLPVKDLTEDHKHKDSNSNNSDNLSNINNVVNGRRKVKSFTIFGFSRWRREREKEEEEMKKKRKMRFNVGHVIKRYIRLVRPLLIFRGRRDNRQARREPCSYSGHLSWKGKQELRGRRGEFSAPASLWTSPTNSGPLVASSSSISSSASDSTMEELQSAIQAAIAHCKNSSLAVKGEKLKIRD</sequence>
<dbReference type="PANTHER" id="PTHR33312">
    <property type="entry name" value="MEMBRANE-ASSOCIATED KINASE REGULATOR 4-RELATED"/>
    <property type="match status" value="1"/>
</dbReference>
<gene>
    <name evidence="2" type="ORF">GIB67_008199</name>
</gene>